<sequence>MKIGIVSDSHGDTQALDLMLANPEAQEVEGWFFAGDIAMDAGYLAMVTQLPVAKVAGNNDWPYTSLEDALVTEIEGHRILLTHGHLYGVQFSTDMLVQAAAAQQADIAIYGHTHVADIQPGEVTVLNPGSIARPRDAAKGSFMVAELQADCEPVVKLIRI</sequence>
<evidence type="ECO:0000259" key="3">
    <source>
        <dbReference type="Pfam" id="PF12850"/>
    </source>
</evidence>
<accession>A0A1I3FZR4</accession>
<keyword evidence="2" id="KW-0479">Metal-binding</keyword>
<dbReference type="InterPro" id="IPR029052">
    <property type="entry name" value="Metallo-depent_PP-like"/>
</dbReference>
<dbReference type="Proteomes" id="UP000183639">
    <property type="component" value="Unassembled WGS sequence"/>
</dbReference>
<comment type="similarity">
    <text evidence="1 2">Belongs to the metallophosphoesterase superfamily. YfcE family.</text>
</comment>
<name>A0A1I3FZR4_SELRU</name>
<dbReference type="EMBL" id="FOQK01000018">
    <property type="protein sequence ID" value="SFI16381.1"/>
    <property type="molecule type" value="Genomic_DNA"/>
</dbReference>
<evidence type="ECO:0000313" key="5">
    <source>
        <dbReference type="Proteomes" id="UP000183639"/>
    </source>
</evidence>
<dbReference type="InterPro" id="IPR024654">
    <property type="entry name" value="Calcineurin-like_PHP_lpxH"/>
</dbReference>
<feature type="domain" description="Calcineurin-like phosphoesterase" evidence="3">
    <location>
        <begin position="1"/>
        <end position="149"/>
    </location>
</feature>
<dbReference type="PANTHER" id="PTHR43165">
    <property type="entry name" value="METALLOPHOSPHOESTERASE"/>
    <property type="match status" value="1"/>
</dbReference>
<dbReference type="InterPro" id="IPR000979">
    <property type="entry name" value="Phosphodiesterase_MJ0936/Vps29"/>
</dbReference>
<dbReference type="OrthoDB" id="9800565at2"/>
<dbReference type="Pfam" id="PF12850">
    <property type="entry name" value="Metallophos_2"/>
    <property type="match status" value="1"/>
</dbReference>
<organism evidence="4 5">
    <name type="scientific">Selenomonas ruminantium</name>
    <dbReference type="NCBI Taxonomy" id="971"/>
    <lineage>
        <taxon>Bacteria</taxon>
        <taxon>Bacillati</taxon>
        <taxon>Bacillota</taxon>
        <taxon>Negativicutes</taxon>
        <taxon>Selenomonadales</taxon>
        <taxon>Selenomonadaceae</taxon>
        <taxon>Selenomonas</taxon>
    </lineage>
</organism>
<dbReference type="GO" id="GO:0046872">
    <property type="term" value="F:metal ion binding"/>
    <property type="evidence" value="ECO:0007669"/>
    <property type="project" value="UniProtKB-KW"/>
</dbReference>
<dbReference type="AlphaFoldDB" id="A0A1I3FZR4"/>
<protein>
    <recommendedName>
        <fullName evidence="2">Phosphoesterase</fullName>
        <ecNumber evidence="2">3.1.4.-</ecNumber>
    </recommendedName>
</protein>
<evidence type="ECO:0000256" key="1">
    <source>
        <dbReference type="ARBA" id="ARBA00008950"/>
    </source>
</evidence>
<evidence type="ECO:0000256" key="2">
    <source>
        <dbReference type="RuleBase" id="RU362039"/>
    </source>
</evidence>
<dbReference type="Gene3D" id="3.60.21.10">
    <property type="match status" value="1"/>
</dbReference>
<dbReference type="RefSeq" id="WP_075444608.1">
    <property type="nucleotide sequence ID" value="NZ_FOQK01000018.1"/>
</dbReference>
<comment type="cofactor">
    <cofactor evidence="2">
        <name>a divalent metal cation</name>
        <dbReference type="ChEBI" id="CHEBI:60240"/>
    </cofactor>
</comment>
<dbReference type="PANTHER" id="PTHR43165:SF1">
    <property type="entry name" value="PHOSPHODIESTERASE MJ0936"/>
    <property type="match status" value="1"/>
</dbReference>
<dbReference type="GO" id="GO:0016787">
    <property type="term" value="F:hydrolase activity"/>
    <property type="evidence" value="ECO:0007669"/>
    <property type="project" value="UniProtKB-UniRule"/>
</dbReference>
<reference evidence="4 5" key="1">
    <citation type="submission" date="2016-10" db="EMBL/GenBank/DDBJ databases">
        <authorList>
            <person name="de Groot N.N."/>
        </authorList>
    </citation>
    <scope>NUCLEOTIDE SEQUENCE [LARGE SCALE GENOMIC DNA]</scope>
    <source>
        <strain evidence="4 5">Z108</strain>
    </source>
</reference>
<dbReference type="InterPro" id="IPR053193">
    <property type="entry name" value="MetalloPDE_YfcE-like"/>
</dbReference>
<gene>
    <name evidence="4" type="ORF">SAMN04487861_11843</name>
</gene>
<dbReference type="NCBIfam" id="TIGR00040">
    <property type="entry name" value="yfcE"/>
    <property type="match status" value="1"/>
</dbReference>
<evidence type="ECO:0000313" key="4">
    <source>
        <dbReference type="EMBL" id="SFI16381.1"/>
    </source>
</evidence>
<proteinExistence type="inferred from homology"/>
<dbReference type="SUPFAM" id="SSF56300">
    <property type="entry name" value="Metallo-dependent phosphatases"/>
    <property type="match status" value="1"/>
</dbReference>
<dbReference type="EC" id="3.1.4.-" evidence="2"/>